<accession>A0A3N4I009</accession>
<dbReference type="InterPro" id="IPR001251">
    <property type="entry name" value="CRAL-TRIO_dom"/>
</dbReference>
<gene>
    <name evidence="5" type="ORF">BJ508DRAFT_415934</name>
</gene>
<evidence type="ECO:0000313" key="5">
    <source>
        <dbReference type="EMBL" id="RPA79455.1"/>
    </source>
</evidence>
<dbReference type="GO" id="GO:0007165">
    <property type="term" value="P:signal transduction"/>
    <property type="evidence" value="ECO:0007669"/>
    <property type="project" value="UniProtKB-ARBA"/>
</dbReference>
<dbReference type="Gene3D" id="1.10.506.10">
    <property type="entry name" value="GTPase Activation - p120gap, domain 1"/>
    <property type="match status" value="2"/>
</dbReference>
<dbReference type="GO" id="GO:0005096">
    <property type="term" value="F:GTPase activator activity"/>
    <property type="evidence" value="ECO:0007669"/>
    <property type="project" value="UniProtKB-KW"/>
</dbReference>
<dbReference type="InterPro" id="IPR016024">
    <property type="entry name" value="ARM-type_fold"/>
</dbReference>
<feature type="region of interest" description="Disordered" evidence="3">
    <location>
        <begin position="150"/>
        <end position="171"/>
    </location>
</feature>
<evidence type="ECO:0000256" key="3">
    <source>
        <dbReference type="SAM" id="MobiDB-lite"/>
    </source>
</evidence>
<feature type="compositionally biased region" description="Acidic residues" evidence="3">
    <location>
        <begin position="838"/>
        <end position="848"/>
    </location>
</feature>
<feature type="region of interest" description="Disordered" evidence="3">
    <location>
        <begin position="833"/>
        <end position="859"/>
    </location>
</feature>
<dbReference type="SMART" id="SM00323">
    <property type="entry name" value="RasGAP"/>
    <property type="match status" value="1"/>
</dbReference>
<dbReference type="STRING" id="1160509.A0A3N4I009"/>
<feature type="compositionally biased region" description="Polar residues" evidence="3">
    <location>
        <begin position="106"/>
        <end position="117"/>
    </location>
</feature>
<reference evidence="5 6" key="1">
    <citation type="journal article" date="2018" name="Nat. Ecol. Evol.">
        <title>Pezizomycetes genomes reveal the molecular basis of ectomycorrhizal truffle lifestyle.</title>
        <authorList>
            <person name="Murat C."/>
            <person name="Payen T."/>
            <person name="Noel B."/>
            <person name="Kuo A."/>
            <person name="Morin E."/>
            <person name="Chen J."/>
            <person name="Kohler A."/>
            <person name="Krizsan K."/>
            <person name="Balestrini R."/>
            <person name="Da Silva C."/>
            <person name="Montanini B."/>
            <person name="Hainaut M."/>
            <person name="Levati E."/>
            <person name="Barry K.W."/>
            <person name="Belfiori B."/>
            <person name="Cichocki N."/>
            <person name="Clum A."/>
            <person name="Dockter R.B."/>
            <person name="Fauchery L."/>
            <person name="Guy J."/>
            <person name="Iotti M."/>
            <person name="Le Tacon F."/>
            <person name="Lindquist E.A."/>
            <person name="Lipzen A."/>
            <person name="Malagnac F."/>
            <person name="Mello A."/>
            <person name="Molinier V."/>
            <person name="Miyauchi S."/>
            <person name="Poulain J."/>
            <person name="Riccioni C."/>
            <person name="Rubini A."/>
            <person name="Sitrit Y."/>
            <person name="Splivallo R."/>
            <person name="Traeger S."/>
            <person name="Wang M."/>
            <person name="Zifcakova L."/>
            <person name="Wipf D."/>
            <person name="Zambonelli A."/>
            <person name="Paolocci F."/>
            <person name="Nowrousian M."/>
            <person name="Ottonello S."/>
            <person name="Baldrian P."/>
            <person name="Spatafora J.W."/>
            <person name="Henrissat B."/>
            <person name="Nagy L.G."/>
            <person name="Aury J.M."/>
            <person name="Wincker P."/>
            <person name="Grigoriev I.V."/>
            <person name="Bonfante P."/>
            <person name="Martin F.M."/>
        </authorList>
    </citation>
    <scope>NUCLEOTIDE SEQUENCE [LARGE SCALE GENOMIC DNA]</scope>
    <source>
        <strain evidence="5 6">RN42</strain>
    </source>
</reference>
<dbReference type="PROSITE" id="PS50018">
    <property type="entry name" value="RAS_GTPASE_ACTIV_2"/>
    <property type="match status" value="1"/>
</dbReference>
<name>A0A3N4I009_ASCIM</name>
<proteinExistence type="predicted"/>
<dbReference type="CDD" id="cd05392">
    <property type="entry name" value="RasGAP_Neurofibromin_like"/>
    <property type="match status" value="1"/>
</dbReference>
<dbReference type="SUPFAM" id="SSF48371">
    <property type="entry name" value="ARM repeat"/>
    <property type="match status" value="2"/>
</dbReference>
<dbReference type="Gene3D" id="2.30.29.30">
    <property type="entry name" value="Pleckstrin-homology domain (PH domain)/Phosphotyrosine-binding domain (PTB)"/>
    <property type="match status" value="1"/>
</dbReference>
<dbReference type="InterPro" id="IPR001936">
    <property type="entry name" value="RasGAP_dom"/>
</dbReference>
<dbReference type="OrthoDB" id="28245at2759"/>
<keyword evidence="6" id="KW-1185">Reference proteome</keyword>
<dbReference type="InterPro" id="IPR039360">
    <property type="entry name" value="Ras_GTPase"/>
</dbReference>
<feature type="domain" description="Ras-GAP" evidence="4">
    <location>
        <begin position="1220"/>
        <end position="1416"/>
    </location>
</feature>
<dbReference type="Pfam" id="PF13716">
    <property type="entry name" value="CRAL_TRIO_2"/>
    <property type="match status" value="1"/>
</dbReference>
<dbReference type="EMBL" id="ML119699">
    <property type="protein sequence ID" value="RPA79455.1"/>
    <property type="molecule type" value="Genomic_DNA"/>
</dbReference>
<keyword evidence="1" id="KW-0343">GTPase activation</keyword>
<organism evidence="5 6">
    <name type="scientific">Ascobolus immersus RN42</name>
    <dbReference type="NCBI Taxonomy" id="1160509"/>
    <lineage>
        <taxon>Eukaryota</taxon>
        <taxon>Fungi</taxon>
        <taxon>Dikarya</taxon>
        <taxon>Ascomycota</taxon>
        <taxon>Pezizomycotina</taxon>
        <taxon>Pezizomycetes</taxon>
        <taxon>Pezizales</taxon>
        <taxon>Ascobolaceae</taxon>
        <taxon>Ascobolus</taxon>
    </lineage>
</organism>
<dbReference type="SUPFAM" id="SSF48350">
    <property type="entry name" value="GTPase activation domain, GAP"/>
    <property type="match status" value="1"/>
</dbReference>
<dbReference type="InterPro" id="IPR011993">
    <property type="entry name" value="PH-like_dom_sf"/>
</dbReference>
<dbReference type="Pfam" id="PF00616">
    <property type="entry name" value="RasGAP"/>
    <property type="match status" value="2"/>
</dbReference>
<dbReference type="PANTHER" id="PTHR10194">
    <property type="entry name" value="RAS GTPASE-ACTIVATING PROTEINS"/>
    <property type="match status" value="1"/>
</dbReference>
<feature type="compositionally biased region" description="Polar residues" evidence="3">
    <location>
        <begin position="162"/>
        <end position="171"/>
    </location>
</feature>
<protein>
    <recommendedName>
        <fullName evidence="4">Ras-GAP domain-containing protein</fullName>
    </recommendedName>
</protein>
<keyword evidence="2" id="KW-0597">Phosphoprotein</keyword>
<dbReference type="Gene3D" id="3.40.525.10">
    <property type="entry name" value="CRAL-TRIO lipid binding domain"/>
    <property type="match status" value="1"/>
</dbReference>
<feature type="region of interest" description="Disordered" evidence="3">
    <location>
        <begin position="106"/>
        <end position="133"/>
    </location>
</feature>
<evidence type="ECO:0000256" key="2">
    <source>
        <dbReference type="ARBA" id="ARBA00022553"/>
    </source>
</evidence>
<evidence type="ECO:0000256" key="1">
    <source>
        <dbReference type="ARBA" id="ARBA00022468"/>
    </source>
</evidence>
<evidence type="ECO:0000259" key="4">
    <source>
        <dbReference type="PROSITE" id="PS50018"/>
    </source>
</evidence>
<dbReference type="InterPro" id="IPR008936">
    <property type="entry name" value="Rho_GTPase_activation_prot"/>
</dbReference>
<evidence type="ECO:0000313" key="6">
    <source>
        <dbReference type="Proteomes" id="UP000275078"/>
    </source>
</evidence>
<dbReference type="PROSITE" id="PS00509">
    <property type="entry name" value="RAS_GTPASE_ACTIV_1"/>
    <property type="match status" value="1"/>
</dbReference>
<dbReference type="Proteomes" id="UP000275078">
    <property type="component" value="Unassembled WGS sequence"/>
</dbReference>
<sequence length="2615" mass="292791">MEGDRILVQTVLGRLSSRLPIYTGESLIEVRRNEAAQLAHKTLLDLARTQIDVVMQCIVQKIVEVSKGNEDVPPRNRPPDLLASQTFLAQLLADCCTANWNVVESSAVTDPSSQPARTTPLPPQQRKEPKPLDDGQAKYTLEVMSSLAATPILSDDPPGGRSSVSIDPTGHSSSERVVALEKAVFSVFEYLSASNWSLIYSTLQSKLKLLRSSSPDDNDANILQFIAYVWINMRKLSLIIQEISQNILVLRKPSQNVLATLLAQTIFKWIENNPRDFVALHMSQRKLEGGADVLFDNFNTMSDNSKRRAHLWPLQTALLLLLPDAFKVAAGMAESKAQTITRKVHFLEFLRKALKTRLSDVAAPCLVSICQAASHFRPNPDCAILSFAYDVKNEMKDEIFKRQPSSGDYEALIERDVMAKAFVSLCRLNLNSVIDGLVPRLLEKSAPLAFKITVFEGCAALAQAEDGDNYIRLFQTIAPDIRELFHVLAAARKQMSLNAGNGISPKDSMASSRPNQQNFYSSSNDAIGNTELLYQMLELLKHKPHVLYDTTFDQRAKDNWDSTFERISSSLLILLGDEDETIRTATAVLCRGLIGPGCTSIIQKQVQAGIVVAQKTQLYFWRGTSAVCHLLSRRMLEADFRDPSLKHTLELVHQYLDTRVQLLRTHKEMAIGIHHIAERTISNVSLEVSLLVLLCSTDLDTCSTTTHTIALLCEEGKLTENMEDLRESNLTVMRNFSVYSELSLQSFRITGPVAFQKRLRRLLSKMTTPSPGILTAWEAVFMRWRELCKMFMGKGHPSDPDEKLHNEWRNYSGFLASVGGCCMANARNDVDAGGSGMDDSDGGNDDADSSLPGHRWIDRTTSDGDSVSLLERFMKQCLQLLVCRNVTVRENMKEVLGTELNPKLYGQLFQSLREEFISLMDNSGRITNEMLEWRNMFVEQAASLLKIIVDRTEETQDAFLIVDLGELSLSLSRYVDSSQVTPACIRIRAKVCQLVELLAKKKDILNLRQDIRVRNQLLQILSGWMSKPALHASAAQTSSSQQNQPNRNSEDLRLVKELDRSCLKALAMLLHRLPLQPAENHMDADLVDAKSQLFYAYFTTFLGILEANYASEGRREMIYGTPLAREESISMVDLTIVALSNLLSANVDVGLKHSLEIGYHQDVAIRTAFMHVLTNILTQGTEFGSLGDSAIAEKYERLVDLLINDFDFALAICDQCPSSEMDEMATALLNIFDSRGMAVTLLNALIEREVAKTESESVLLRRNCVATKMLSVFAKWKGADYLRKTLQPILNRLLMVFDKLDLELNPEKTTVTSDLINQNTGTLQKVTQVFIDEITASAPIVPQSFRTICHTISVCVEKKKFKSDAKWIAVGAFIFLRFFNPAIVAPDTEGLIDTPLTKEVRRGLVLITKIIQNLANNVLFGAKEPWMLNLNDFLTANIVKVAKFLTDISVPGKEEPHETIDADIGSTVAVHRFLYEHWEMVKRKLVHQEKVRRARRGVSAQSALSAPSLLSVTAVATSTIETNTITALNELIPSLGSPPQDITIGKLQPLSHIRPEYVRFQQFMVKNSGRSVESILSARILYDGGESKDGMPVICVILRNIVGRIVDTDLFIYCLLKIASKLWHKPFGILIDATCYGTANELPDDVYIKLMGLMPPEMLKAFSRYYVYNMNTQYRKSFRKVLRTALKEETNPMNPKNVEYVLLGNLQELQQHFHLGSLHLPKDTISLVHDSRYVFQPVTLSSRQGKSEVVMKIGSQYIQITTVKKQEICPGTNLYATINDIFRLTEIEDTNPTFHREDDNLFGIKTENGKNALFFSSVKRVDIVQTLKVAKGKVSKENRPAKALERIIRPEDVPGTLLNISLLNLSSQDHSLRLAAFELLCALCKSFGFQIDKQIVSTKGLSIPTDAVSLIVGVSEQLALSEPRLTFDFLIEFFVGWEKCPGQQRPLNILYMAPWLRNLSDHVLTTPDGDYEKGKERLGAIAKRLIDATLGEDLLYSLFLQNAWSIISQEESLLEVFVDELVKAAIAAGFGHPECEMIASICASFRTSGIRGKVCAKLRKVLHKTSIKPTRQLTDNSHWNEISVLLRICLALSFDSKDQAEMHLPELFHIITLTIGCGPLLFRSSVHSLLVNTVQSICSYSVLPEENLQQLKAILASLSEPKYCLLFNNTRYSGDRGSSESTTTQAIETISNLFLEVIELAAPSTDMANIWRARWMSLVASTAFQSNPAIQPRAFAVMGCLAKEDVDDDLLYQILVALRSSLSNYLETGDYEMLISIVISLSKMMANINYQCRYLFHLFWVAMSLARCASAHIFNAACGLIDSILRVMNAAGEFKDGRMVHVLMSGKTLVDKAAIHIDELFRIRFTTESFHHAVIASLIRGLHESSTRIHAHRVLTTFLDVSTINRVQGMDTFDVNEQLPPYLPIVLSRFYDKAEHDEHFAIYASRMPTLRDYPERAAEVVKIAKERALVALLIFAVIDFNTSDEHVQMIATRFLTIVATVRPDGFLLVYDQIIGHLNELMRDSQNSVLLEICRTLLCAMSGQARYTVANRRAGRERLDYVLKEWGLSGVWDAATFEGNGTGGLRTGGGMGKKGQGERERQGILLVDRLVDVCLR</sequence>
<dbReference type="PANTHER" id="PTHR10194:SF142">
    <property type="entry name" value="NEUROFIBROMIN"/>
    <property type="match status" value="1"/>
</dbReference>
<dbReference type="InterPro" id="IPR023152">
    <property type="entry name" value="RasGAP_CS"/>
</dbReference>
<dbReference type="InterPro" id="IPR036865">
    <property type="entry name" value="CRAL-TRIO_dom_sf"/>
</dbReference>